<sequence>MILKVFAASPFYRSTKLFGRQSFSLPVRQLIFFYAFLLPFKYF</sequence>
<dbReference type="HOGENOM" id="CLU_3231779_0_0_9"/>
<organism evidence="1 2">
    <name type="scientific">[Clostridium] leptum DSM 753</name>
    <dbReference type="NCBI Taxonomy" id="428125"/>
    <lineage>
        <taxon>Bacteria</taxon>
        <taxon>Bacillati</taxon>
        <taxon>Bacillota</taxon>
        <taxon>Clostridia</taxon>
        <taxon>Eubacteriales</taxon>
        <taxon>Oscillospiraceae</taxon>
        <taxon>Oscillospiraceae incertae sedis</taxon>
    </lineage>
</organism>
<reference evidence="1 2" key="2">
    <citation type="submission" date="2007-08" db="EMBL/GenBank/DDBJ databases">
        <authorList>
            <person name="Fulton L."/>
            <person name="Clifton S."/>
            <person name="Fulton B."/>
            <person name="Xu J."/>
            <person name="Minx P."/>
            <person name="Pepin K.H."/>
            <person name="Johnson M."/>
            <person name="Thiruvilangam P."/>
            <person name="Bhonagiri V."/>
            <person name="Nash W.E."/>
            <person name="Wang C."/>
            <person name="Mardis E.R."/>
            <person name="Wilson R.K."/>
        </authorList>
    </citation>
    <scope>NUCLEOTIDE SEQUENCE [LARGE SCALE GENOMIC DNA]</scope>
    <source>
        <strain evidence="1 2">DSM 753</strain>
    </source>
</reference>
<dbReference type="AlphaFoldDB" id="A7VPD5"/>
<name>A7VPD5_9FIRM</name>
<gene>
    <name evidence="1" type="ORF">CLOLEP_00411</name>
</gene>
<reference evidence="1 2" key="1">
    <citation type="submission" date="2007-08" db="EMBL/GenBank/DDBJ databases">
        <title>Draft genome sequence of Clostridium leptum (DSM 753).</title>
        <authorList>
            <person name="Sudarsanam P."/>
            <person name="Ley R."/>
            <person name="Guruge J."/>
            <person name="Turnbaugh P.J."/>
            <person name="Mahowald M."/>
            <person name="Liep D."/>
            <person name="Gordon J."/>
        </authorList>
    </citation>
    <scope>NUCLEOTIDE SEQUENCE [LARGE SCALE GENOMIC DNA]</scope>
    <source>
        <strain evidence="1 2">DSM 753</strain>
    </source>
</reference>
<evidence type="ECO:0000313" key="1">
    <source>
        <dbReference type="EMBL" id="EDO62822.1"/>
    </source>
</evidence>
<proteinExistence type="predicted"/>
<accession>A7VPD5</accession>
<evidence type="ECO:0000313" key="2">
    <source>
        <dbReference type="Proteomes" id="UP000003490"/>
    </source>
</evidence>
<dbReference type="Proteomes" id="UP000003490">
    <property type="component" value="Unassembled WGS sequence"/>
</dbReference>
<dbReference type="EMBL" id="ABCB02000012">
    <property type="protein sequence ID" value="EDO62822.1"/>
    <property type="molecule type" value="Genomic_DNA"/>
</dbReference>
<comment type="caution">
    <text evidence="1">The sequence shown here is derived from an EMBL/GenBank/DDBJ whole genome shotgun (WGS) entry which is preliminary data.</text>
</comment>
<protein>
    <submittedName>
        <fullName evidence="1">Uncharacterized protein</fullName>
    </submittedName>
</protein>